<dbReference type="Gene3D" id="3.40.50.300">
    <property type="entry name" value="P-loop containing nucleotide triphosphate hydrolases"/>
    <property type="match status" value="1"/>
</dbReference>
<dbReference type="Proteomes" id="UP001602119">
    <property type="component" value="Unassembled WGS sequence"/>
</dbReference>
<feature type="domain" description="AAA" evidence="1">
    <location>
        <begin position="24"/>
        <end position="204"/>
    </location>
</feature>
<dbReference type="PANTHER" id="PTHR13696:SF52">
    <property type="entry name" value="PARA FAMILY PROTEIN CT_582"/>
    <property type="match status" value="1"/>
</dbReference>
<keyword evidence="3" id="KW-1185">Reference proteome</keyword>
<evidence type="ECO:0000313" key="3">
    <source>
        <dbReference type="Proteomes" id="UP001602119"/>
    </source>
</evidence>
<sequence length="338" mass="36395">MRTTPANGLTTQQILQMIRPRLRRVIIVLNNKGGAGKTTTVANFACTVAAALKKSGSKKRILAMDLDPQGNLGLDLGYQGSEGDDKGASILQVIDGVGNLNVIRDVRPNLDVIPGGRLLKPIAIRMYAAAQADPRREVRLALAQAIAEIAGDYEWIIIDCPPNVAELQDLAAIIGRYVLIPVTFDEGSIQGMQGVGEVFDKAADLNDELIPLAALLFGFDRQNNFRKIRDESGEVVGVREIGLLASTRAEVQSLLADLEIPVLETVVTRAVNVAKHCRKRGLSYAELADATASENWREVAKQSGIANISADSAEVSAYEMEQVAAEVIRLVMKQEAAA</sequence>
<dbReference type="InterPro" id="IPR027417">
    <property type="entry name" value="P-loop_NTPase"/>
</dbReference>
<comment type="caution">
    <text evidence="2">The sequence shown here is derived from an EMBL/GenBank/DDBJ whole genome shotgun (WGS) entry which is preliminary data.</text>
</comment>
<accession>A0ABW6VED8</accession>
<proteinExistence type="predicted"/>
<dbReference type="PANTHER" id="PTHR13696">
    <property type="entry name" value="P-LOOP CONTAINING NUCLEOSIDE TRIPHOSPHATE HYDROLASE"/>
    <property type="match status" value="1"/>
</dbReference>
<evidence type="ECO:0000313" key="2">
    <source>
        <dbReference type="EMBL" id="MFF4777480.1"/>
    </source>
</evidence>
<organism evidence="2 3">
    <name type="scientific">Microtetraspora fusca</name>
    <dbReference type="NCBI Taxonomy" id="1997"/>
    <lineage>
        <taxon>Bacteria</taxon>
        <taxon>Bacillati</taxon>
        <taxon>Actinomycetota</taxon>
        <taxon>Actinomycetes</taxon>
        <taxon>Streptosporangiales</taxon>
        <taxon>Streptosporangiaceae</taxon>
        <taxon>Microtetraspora</taxon>
    </lineage>
</organism>
<dbReference type="InterPro" id="IPR025669">
    <property type="entry name" value="AAA_dom"/>
</dbReference>
<name>A0ABW6VED8_MICFU</name>
<dbReference type="InterPro" id="IPR050678">
    <property type="entry name" value="DNA_Partitioning_ATPase"/>
</dbReference>
<gene>
    <name evidence="2" type="ORF">ACFY05_31955</name>
</gene>
<dbReference type="Pfam" id="PF13614">
    <property type="entry name" value="AAA_31"/>
    <property type="match status" value="1"/>
</dbReference>
<dbReference type="RefSeq" id="WP_387345912.1">
    <property type="nucleotide sequence ID" value="NZ_JBIAXI010000024.1"/>
</dbReference>
<protein>
    <submittedName>
        <fullName evidence="2">ParA family protein</fullName>
    </submittedName>
</protein>
<reference evidence="2 3" key="1">
    <citation type="submission" date="2024-10" db="EMBL/GenBank/DDBJ databases">
        <title>The Natural Products Discovery Center: Release of the First 8490 Sequenced Strains for Exploring Actinobacteria Biosynthetic Diversity.</title>
        <authorList>
            <person name="Kalkreuter E."/>
            <person name="Kautsar S.A."/>
            <person name="Yang D."/>
            <person name="Bader C.D."/>
            <person name="Teijaro C.N."/>
            <person name="Fluegel L."/>
            <person name="Davis C.M."/>
            <person name="Simpson J.R."/>
            <person name="Lauterbach L."/>
            <person name="Steele A.D."/>
            <person name="Gui C."/>
            <person name="Meng S."/>
            <person name="Li G."/>
            <person name="Viehrig K."/>
            <person name="Ye F."/>
            <person name="Su P."/>
            <person name="Kiefer A.F."/>
            <person name="Nichols A."/>
            <person name="Cepeda A.J."/>
            <person name="Yan W."/>
            <person name="Fan B."/>
            <person name="Jiang Y."/>
            <person name="Adhikari A."/>
            <person name="Zheng C.-J."/>
            <person name="Schuster L."/>
            <person name="Cowan T.M."/>
            <person name="Smanski M.J."/>
            <person name="Chevrette M.G."/>
            <person name="De Carvalho L.P.S."/>
            <person name="Shen B."/>
        </authorList>
    </citation>
    <scope>NUCLEOTIDE SEQUENCE [LARGE SCALE GENOMIC DNA]</scope>
    <source>
        <strain evidence="2 3">NPDC001281</strain>
    </source>
</reference>
<dbReference type="CDD" id="cd02042">
    <property type="entry name" value="ParAB_family"/>
    <property type="match status" value="1"/>
</dbReference>
<dbReference type="EMBL" id="JBIAXI010000024">
    <property type="protein sequence ID" value="MFF4777480.1"/>
    <property type="molecule type" value="Genomic_DNA"/>
</dbReference>
<evidence type="ECO:0000259" key="1">
    <source>
        <dbReference type="Pfam" id="PF13614"/>
    </source>
</evidence>
<dbReference type="SUPFAM" id="SSF52540">
    <property type="entry name" value="P-loop containing nucleoside triphosphate hydrolases"/>
    <property type="match status" value="1"/>
</dbReference>